<accession>A0A3P1YIV2</accession>
<comment type="caution">
    <text evidence="1">The sequence shown here is derived from an EMBL/GenBank/DDBJ whole genome shotgun (WGS) entry which is preliminary data.</text>
</comment>
<proteinExistence type="predicted"/>
<organism evidence="1 2">
    <name type="scientific">Tannerella forsythia</name>
    <name type="common">Bacteroides forsythus</name>
    <dbReference type="NCBI Taxonomy" id="28112"/>
    <lineage>
        <taxon>Bacteria</taxon>
        <taxon>Pseudomonadati</taxon>
        <taxon>Bacteroidota</taxon>
        <taxon>Bacteroidia</taxon>
        <taxon>Bacteroidales</taxon>
        <taxon>Tannerellaceae</taxon>
        <taxon>Tannerella</taxon>
    </lineage>
</organism>
<dbReference type="AlphaFoldDB" id="A0A3P1YIV2"/>
<dbReference type="EMBL" id="RQYN01000066">
    <property type="protein sequence ID" value="RRD70994.1"/>
    <property type="molecule type" value="Genomic_DNA"/>
</dbReference>
<name>A0A3P1YIV2_TANFO</name>
<gene>
    <name evidence="1" type="ORF">EII41_12295</name>
</gene>
<dbReference type="Proteomes" id="UP000279860">
    <property type="component" value="Unassembled WGS sequence"/>
</dbReference>
<protein>
    <submittedName>
        <fullName evidence="1">Uncharacterized protein</fullName>
    </submittedName>
</protein>
<evidence type="ECO:0000313" key="1">
    <source>
        <dbReference type="EMBL" id="RRD70994.1"/>
    </source>
</evidence>
<evidence type="ECO:0000313" key="2">
    <source>
        <dbReference type="Proteomes" id="UP000279860"/>
    </source>
</evidence>
<reference evidence="1 2" key="1">
    <citation type="submission" date="2018-11" db="EMBL/GenBank/DDBJ databases">
        <title>Genomes From Bacteria Associated with the Canine Oral Cavity: a Test Case for Automated Genome-Based Taxonomic Assignment.</title>
        <authorList>
            <person name="Coil D.A."/>
            <person name="Jospin G."/>
            <person name="Darling A.E."/>
            <person name="Wallis C."/>
            <person name="Davis I.J."/>
            <person name="Harris S."/>
            <person name="Eisen J.A."/>
            <person name="Holcombe L.J."/>
            <person name="O'Flynn C."/>
        </authorList>
    </citation>
    <scope>NUCLEOTIDE SEQUENCE [LARGE SCALE GENOMIC DNA]</scope>
    <source>
        <strain evidence="1 2">OH1426_COT-023</strain>
    </source>
</reference>
<sequence length="174" mass="19645">MILTDYYRFERLATKAKSRMDCTASTMTYEEFEEKRATKATRATEHRDAINVGDLVFYYNDVPPQFGGNVHRKADKSISIKSKNLSSVYVPDPNTNFAYGDFKGTSDALLFVFHDLKIIDGVIQAGAIIEVFVARGKSKDRVPLYNALCDGELDEEMNALKKQVTKTVTEPEKQ</sequence>